<dbReference type="Pfam" id="PF01979">
    <property type="entry name" value="Amidohydro_1"/>
    <property type="match status" value="1"/>
</dbReference>
<dbReference type="GO" id="GO:0008270">
    <property type="term" value="F:zinc ion binding"/>
    <property type="evidence" value="ECO:0007669"/>
    <property type="project" value="TreeGrafter"/>
</dbReference>
<evidence type="ECO:0000256" key="3">
    <source>
        <dbReference type="ARBA" id="ARBA00022801"/>
    </source>
</evidence>
<dbReference type="PANTHER" id="PTHR11271:SF6">
    <property type="entry name" value="GUANINE DEAMINASE"/>
    <property type="match status" value="1"/>
</dbReference>
<keyword evidence="2" id="KW-0479">Metal-binding</keyword>
<keyword evidence="3" id="KW-0378">Hydrolase</keyword>
<feature type="domain" description="Amidohydrolase-related" evidence="6">
    <location>
        <begin position="346"/>
        <end position="492"/>
    </location>
</feature>
<evidence type="ECO:0000256" key="2">
    <source>
        <dbReference type="ARBA" id="ARBA00022723"/>
    </source>
</evidence>
<dbReference type="Proteomes" id="UP001219525">
    <property type="component" value="Unassembled WGS sequence"/>
</dbReference>
<dbReference type="Gene3D" id="2.30.40.10">
    <property type="entry name" value="Urease, subunit C, domain 1"/>
    <property type="match status" value="1"/>
</dbReference>
<accession>A0AAD6VGV4</accession>
<feature type="compositionally biased region" description="Low complexity" evidence="5">
    <location>
        <begin position="1"/>
        <end position="20"/>
    </location>
</feature>
<evidence type="ECO:0000259" key="6">
    <source>
        <dbReference type="Pfam" id="PF01979"/>
    </source>
</evidence>
<feature type="region of interest" description="Disordered" evidence="5">
    <location>
        <begin position="88"/>
        <end position="120"/>
    </location>
</feature>
<name>A0AAD6VGV4_9AGAR</name>
<feature type="compositionally biased region" description="Polar residues" evidence="5">
    <location>
        <begin position="61"/>
        <end position="71"/>
    </location>
</feature>
<dbReference type="InterPro" id="IPR006680">
    <property type="entry name" value="Amidohydro-rel"/>
</dbReference>
<gene>
    <name evidence="7" type="ORF">GGX14DRAFT_632480</name>
</gene>
<dbReference type="InterPro" id="IPR032466">
    <property type="entry name" value="Metal_Hydrolase"/>
</dbReference>
<dbReference type="GO" id="GO:0008892">
    <property type="term" value="F:guanine deaminase activity"/>
    <property type="evidence" value="ECO:0007669"/>
    <property type="project" value="TreeGrafter"/>
</dbReference>
<proteinExistence type="predicted"/>
<protein>
    <recommendedName>
        <fullName evidence="6">Amidohydrolase-related domain-containing protein</fullName>
    </recommendedName>
</protein>
<feature type="region of interest" description="Disordered" evidence="5">
    <location>
        <begin position="1"/>
        <end position="71"/>
    </location>
</feature>
<feature type="compositionally biased region" description="Basic residues" evidence="5">
    <location>
        <begin position="101"/>
        <end position="115"/>
    </location>
</feature>
<evidence type="ECO:0000313" key="7">
    <source>
        <dbReference type="EMBL" id="KAJ7209241.1"/>
    </source>
</evidence>
<dbReference type="Gene3D" id="3.20.20.140">
    <property type="entry name" value="Metal-dependent hydrolases"/>
    <property type="match status" value="2"/>
</dbReference>
<evidence type="ECO:0000256" key="5">
    <source>
        <dbReference type="SAM" id="MobiDB-lite"/>
    </source>
</evidence>
<comment type="cofactor">
    <cofactor evidence="1">
        <name>Zn(2+)</name>
        <dbReference type="ChEBI" id="CHEBI:29105"/>
    </cofactor>
</comment>
<reference evidence="7" key="1">
    <citation type="submission" date="2023-03" db="EMBL/GenBank/DDBJ databases">
        <title>Massive genome expansion in bonnet fungi (Mycena s.s.) driven by repeated elements and novel gene families across ecological guilds.</title>
        <authorList>
            <consortium name="Lawrence Berkeley National Laboratory"/>
            <person name="Harder C.B."/>
            <person name="Miyauchi S."/>
            <person name="Viragh M."/>
            <person name="Kuo A."/>
            <person name="Thoen E."/>
            <person name="Andreopoulos B."/>
            <person name="Lu D."/>
            <person name="Skrede I."/>
            <person name="Drula E."/>
            <person name="Henrissat B."/>
            <person name="Morin E."/>
            <person name="Kohler A."/>
            <person name="Barry K."/>
            <person name="LaButti K."/>
            <person name="Morin E."/>
            <person name="Salamov A."/>
            <person name="Lipzen A."/>
            <person name="Mereny Z."/>
            <person name="Hegedus B."/>
            <person name="Baldrian P."/>
            <person name="Stursova M."/>
            <person name="Weitz H."/>
            <person name="Taylor A."/>
            <person name="Grigoriev I.V."/>
            <person name="Nagy L.G."/>
            <person name="Martin F."/>
            <person name="Kauserud H."/>
        </authorList>
    </citation>
    <scope>NUCLEOTIDE SEQUENCE</scope>
    <source>
        <strain evidence="7">9144</strain>
    </source>
</reference>
<keyword evidence="4" id="KW-0862">Zinc</keyword>
<comment type="caution">
    <text evidence="7">The sequence shown here is derived from an EMBL/GenBank/DDBJ whole genome shotgun (WGS) entry which is preliminary data.</text>
</comment>
<feature type="region of interest" description="Disordered" evidence="5">
    <location>
        <begin position="151"/>
        <end position="207"/>
    </location>
</feature>
<dbReference type="AlphaFoldDB" id="A0AAD6VGV4"/>
<keyword evidence="8" id="KW-1185">Reference proteome</keyword>
<sequence length="550" mass="60117">MAITRSSSVQSSSPTPSENSDLYYKDFDGDTPSPAPSQTADAFGWESEGTPVPTDPREVTPTPQVARTPSPASVVEITAEEFLALSLSPAPAPAPATGVKARAKTLKAKKGKGKAKPAEPRCRTYPYQQAGRRRPIPCRRSRARYRRLTQAHWASRRAMAQVPTAPRPRAAPGSPLKRQRANTAGDSSAPGPSPVTAHDTPAPTVLTGAPTNYDTALAFAAVAAAPGTTFARSPEITSIPCLPDWLKIYLRKIYRGPMIHAISHSAAEFRKIVTIVVSPAGVIEKIQESDMDPRSGDTKIVAKKGEFLMPGFVDTHTFSNLGIGEGYELLDWLSKVTFPTEEKFGDINVAKKVYAAVVKNLLVFGKCNMDKNAAYTAYVEKDAATSIDETKKLIEYIRSVNPDTKVDAIITPRFALSCSSDLLTRLGKLAGEYSPPVRIQTHISENKAEVRQVLTQFPDCRSYAAVYDKFGLLREGTILAHGCWLENEELKLQLFAVQQARTFFLPFLAFFDRFLSNTSLALNSHSIALKISSFEPHWKTAGDGLFRFLL</sequence>
<dbReference type="SUPFAM" id="SSF51556">
    <property type="entry name" value="Metallo-dependent hydrolases"/>
    <property type="match status" value="1"/>
</dbReference>
<evidence type="ECO:0000256" key="1">
    <source>
        <dbReference type="ARBA" id="ARBA00001947"/>
    </source>
</evidence>
<evidence type="ECO:0000256" key="4">
    <source>
        <dbReference type="ARBA" id="ARBA00022833"/>
    </source>
</evidence>
<dbReference type="EMBL" id="JARJCW010000031">
    <property type="protein sequence ID" value="KAJ7209241.1"/>
    <property type="molecule type" value="Genomic_DNA"/>
</dbReference>
<dbReference type="GO" id="GO:0005829">
    <property type="term" value="C:cytosol"/>
    <property type="evidence" value="ECO:0007669"/>
    <property type="project" value="TreeGrafter"/>
</dbReference>
<dbReference type="InterPro" id="IPR051607">
    <property type="entry name" value="Metallo-dep_hydrolases"/>
</dbReference>
<organism evidence="7 8">
    <name type="scientific">Mycena pura</name>
    <dbReference type="NCBI Taxonomy" id="153505"/>
    <lineage>
        <taxon>Eukaryota</taxon>
        <taxon>Fungi</taxon>
        <taxon>Dikarya</taxon>
        <taxon>Basidiomycota</taxon>
        <taxon>Agaricomycotina</taxon>
        <taxon>Agaricomycetes</taxon>
        <taxon>Agaricomycetidae</taxon>
        <taxon>Agaricales</taxon>
        <taxon>Marasmiineae</taxon>
        <taxon>Mycenaceae</taxon>
        <taxon>Mycena</taxon>
    </lineage>
</organism>
<dbReference type="PANTHER" id="PTHR11271">
    <property type="entry name" value="GUANINE DEAMINASE"/>
    <property type="match status" value="1"/>
</dbReference>
<dbReference type="InterPro" id="IPR011059">
    <property type="entry name" value="Metal-dep_hydrolase_composite"/>
</dbReference>
<dbReference type="GO" id="GO:0046098">
    <property type="term" value="P:guanine metabolic process"/>
    <property type="evidence" value="ECO:0007669"/>
    <property type="project" value="TreeGrafter"/>
</dbReference>
<evidence type="ECO:0000313" key="8">
    <source>
        <dbReference type="Proteomes" id="UP001219525"/>
    </source>
</evidence>